<dbReference type="InterPro" id="IPR004045">
    <property type="entry name" value="Glutathione_S-Trfase_N"/>
</dbReference>
<dbReference type="SUPFAM" id="SSF52833">
    <property type="entry name" value="Thioredoxin-like"/>
    <property type="match status" value="1"/>
</dbReference>
<dbReference type="InterPro" id="IPR004046">
    <property type="entry name" value="GST_C"/>
</dbReference>
<feature type="domain" description="GST C-terminal" evidence="2">
    <location>
        <begin position="101"/>
        <end position="234"/>
    </location>
</feature>
<dbReference type="Pfam" id="PF14497">
    <property type="entry name" value="GST_C_3"/>
    <property type="match status" value="1"/>
</dbReference>
<dbReference type="InterPro" id="IPR036282">
    <property type="entry name" value="Glutathione-S-Trfase_C_sf"/>
</dbReference>
<dbReference type="InterPro" id="IPR010987">
    <property type="entry name" value="Glutathione-S-Trfase_C-like"/>
</dbReference>
<name>A0A7S2A2E5_9STRA</name>
<dbReference type="CDD" id="cd03192">
    <property type="entry name" value="GST_C_Sigma_like"/>
    <property type="match status" value="1"/>
</dbReference>
<dbReference type="SFLD" id="SFLDS00019">
    <property type="entry name" value="Glutathione_Transferase_(cytos"/>
    <property type="match status" value="1"/>
</dbReference>
<dbReference type="Gene3D" id="3.40.30.10">
    <property type="entry name" value="Glutaredoxin"/>
    <property type="match status" value="1"/>
</dbReference>
<dbReference type="InterPro" id="IPR050213">
    <property type="entry name" value="GST_superfamily"/>
</dbReference>
<gene>
    <name evidence="3" type="ORF">DBRI1063_LOCUS23721</name>
</gene>
<dbReference type="GO" id="GO:0006749">
    <property type="term" value="P:glutathione metabolic process"/>
    <property type="evidence" value="ECO:0007669"/>
    <property type="project" value="TreeGrafter"/>
</dbReference>
<protein>
    <recommendedName>
        <fullName evidence="4">Glutathione S-transferase</fullName>
    </recommendedName>
</protein>
<evidence type="ECO:0000259" key="2">
    <source>
        <dbReference type="PROSITE" id="PS50405"/>
    </source>
</evidence>
<evidence type="ECO:0000259" key="1">
    <source>
        <dbReference type="PROSITE" id="PS50404"/>
    </source>
</evidence>
<dbReference type="Gene3D" id="1.20.1050.10">
    <property type="match status" value="1"/>
</dbReference>
<dbReference type="FunFam" id="1.20.1050.10:FF:000030">
    <property type="entry name" value="Glutathione S-transferase S1"/>
    <property type="match status" value="1"/>
</dbReference>
<evidence type="ECO:0008006" key="4">
    <source>
        <dbReference type="Google" id="ProtNLM"/>
    </source>
</evidence>
<evidence type="ECO:0000313" key="3">
    <source>
        <dbReference type="EMBL" id="CAD9354902.1"/>
    </source>
</evidence>
<dbReference type="PROSITE" id="PS50404">
    <property type="entry name" value="GST_NTER"/>
    <property type="match status" value="1"/>
</dbReference>
<reference evidence="3" key="1">
    <citation type="submission" date="2021-01" db="EMBL/GenBank/DDBJ databases">
        <authorList>
            <person name="Corre E."/>
            <person name="Pelletier E."/>
            <person name="Niang G."/>
            <person name="Scheremetjew M."/>
            <person name="Finn R."/>
            <person name="Kale V."/>
            <person name="Holt S."/>
            <person name="Cochrane G."/>
            <person name="Meng A."/>
            <person name="Brown T."/>
            <person name="Cohen L."/>
        </authorList>
    </citation>
    <scope>NUCLEOTIDE SEQUENCE</scope>
    <source>
        <strain evidence="3">Pop2</strain>
    </source>
</reference>
<accession>A0A7S2A2E5</accession>
<dbReference type="PANTHER" id="PTHR11571:SF252">
    <property type="entry name" value="GLUTATHIONE S-TRANSFERASE"/>
    <property type="match status" value="1"/>
</dbReference>
<dbReference type="PROSITE" id="PS50405">
    <property type="entry name" value="GST_CTER"/>
    <property type="match status" value="1"/>
</dbReference>
<organism evidence="3">
    <name type="scientific">Ditylum brightwellii</name>
    <dbReference type="NCBI Taxonomy" id="49249"/>
    <lineage>
        <taxon>Eukaryota</taxon>
        <taxon>Sar</taxon>
        <taxon>Stramenopiles</taxon>
        <taxon>Ochrophyta</taxon>
        <taxon>Bacillariophyta</taxon>
        <taxon>Mediophyceae</taxon>
        <taxon>Lithodesmiophycidae</taxon>
        <taxon>Lithodesmiales</taxon>
        <taxon>Lithodesmiaceae</taxon>
        <taxon>Ditylum</taxon>
    </lineage>
</organism>
<proteinExistence type="predicted"/>
<dbReference type="InterPro" id="IPR040079">
    <property type="entry name" value="Glutathione_S-Trfase"/>
</dbReference>
<dbReference type="SUPFAM" id="SSF47616">
    <property type="entry name" value="GST C-terminal domain-like"/>
    <property type="match status" value="1"/>
</dbReference>
<dbReference type="GO" id="GO:0004364">
    <property type="term" value="F:glutathione transferase activity"/>
    <property type="evidence" value="ECO:0007669"/>
    <property type="project" value="TreeGrafter"/>
</dbReference>
<dbReference type="AlphaFoldDB" id="A0A7S2A2E5"/>
<feature type="domain" description="GST N-terminal" evidence="1">
    <location>
        <begin position="22"/>
        <end position="99"/>
    </location>
</feature>
<sequence>MYQINKDTKTCGYQVTMPFPTEKPRLIYWGVCGRADFCQLAMYAGSVNYDLDTDKANTWPSFKNETPFGVLPVLVHGDLELTQGGAVNRYCAKLGGIYPDDPVEAAKVDMIHDQCQDIFDKIFITLKPTDKEGKIEAWKTLREEVLPAQFALLEKYLEKSGKPYFGGDEPNAADVYFYAVYGIYEHSEMGAAEILENYPKLKGTTEGVKEMGRVKEWVRGVAYFHSDPERPPPF</sequence>
<dbReference type="PANTHER" id="PTHR11571">
    <property type="entry name" value="GLUTATHIONE S-TRANSFERASE"/>
    <property type="match status" value="1"/>
</dbReference>
<dbReference type="Pfam" id="PF02798">
    <property type="entry name" value="GST_N"/>
    <property type="match status" value="1"/>
</dbReference>
<dbReference type="EMBL" id="HBGN01036969">
    <property type="protein sequence ID" value="CAD9354902.1"/>
    <property type="molecule type" value="Transcribed_RNA"/>
</dbReference>
<dbReference type="InterPro" id="IPR036249">
    <property type="entry name" value="Thioredoxin-like_sf"/>
</dbReference>